<dbReference type="OMA" id="YKMGGED"/>
<dbReference type="Gene3D" id="3.30.40.10">
    <property type="entry name" value="Zinc/RING finger domain, C3HC4 (zinc finger)"/>
    <property type="match status" value="1"/>
</dbReference>
<feature type="site" description="Histone H3K4me3 binding" evidence="8">
    <location>
        <position position="381"/>
    </location>
</feature>
<keyword evidence="4 10" id="KW-0863">Zinc-finger</keyword>
<dbReference type="FunFam" id="3.30.40.10:FF:000535">
    <property type="entry name" value="Chromatin modification-related protein"/>
    <property type="match status" value="1"/>
</dbReference>
<keyword evidence="15" id="KW-1185">Reference proteome</keyword>
<dbReference type="GO" id="GO:0006325">
    <property type="term" value="P:chromatin organization"/>
    <property type="evidence" value="ECO:0007669"/>
    <property type="project" value="UniProtKB-KW"/>
</dbReference>
<dbReference type="PANTHER" id="PTHR10333:SF42">
    <property type="entry name" value="INHIBITOR OF GROWTH PROTEIN 5"/>
    <property type="match status" value="1"/>
</dbReference>
<feature type="binding site" evidence="9">
    <location>
        <position position="402"/>
    </location>
    <ligand>
        <name>Zn(2+)</name>
        <dbReference type="ChEBI" id="CHEBI:29105"/>
        <label>2</label>
    </ligand>
</feature>
<evidence type="ECO:0000256" key="2">
    <source>
        <dbReference type="ARBA" id="ARBA00010210"/>
    </source>
</evidence>
<dbReference type="InterPro" id="IPR013083">
    <property type="entry name" value="Znf_RING/FYVE/PHD"/>
</dbReference>
<keyword evidence="7 11" id="KW-0539">Nucleus</keyword>
<keyword evidence="3 9" id="KW-0479">Metal-binding</keyword>
<accession>A0A1M8A276</accession>
<protein>
    <recommendedName>
        <fullName evidence="11">Chromatin modification-related protein</fullName>
    </recommendedName>
</protein>
<dbReference type="GO" id="GO:0016740">
    <property type="term" value="F:transferase activity"/>
    <property type="evidence" value="ECO:0007669"/>
    <property type="project" value="UniProtKB-KW"/>
</dbReference>
<comment type="function">
    <text evidence="11">Component of an histone acetyltransferase complex.</text>
</comment>
<evidence type="ECO:0000256" key="6">
    <source>
        <dbReference type="ARBA" id="ARBA00022853"/>
    </source>
</evidence>
<dbReference type="InterPro" id="IPR019787">
    <property type="entry name" value="Znf_PHD-finger"/>
</dbReference>
<dbReference type="VEuPathDB" id="FungiDB:MSYG_0847"/>
<dbReference type="SMART" id="SM01408">
    <property type="entry name" value="ING"/>
    <property type="match status" value="1"/>
</dbReference>
<feature type="binding site" evidence="9">
    <location>
        <position position="361"/>
    </location>
    <ligand>
        <name>Zn(2+)</name>
        <dbReference type="ChEBI" id="CHEBI:29105"/>
        <label>1</label>
    </ligand>
</feature>
<dbReference type="GO" id="GO:0008270">
    <property type="term" value="F:zinc ion binding"/>
    <property type="evidence" value="ECO:0007669"/>
    <property type="project" value="UniProtKB-KW"/>
</dbReference>
<dbReference type="InterPro" id="IPR019786">
    <property type="entry name" value="Zinc_finger_PHD-type_CS"/>
</dbReference>
<dbReference type="SMART" id="SM00249">
    <property type="entry name" value="PHD"/>
    <property type="match status" value="1"/>
</dbReference>
<evidence type="ECO:0000313" key="15">
    <source>
        <dbReference type="Proteomes" id="UP000186303"/>
    </source>
</evidence>
<feature type="site" description="Histone H3K4me3 binding" evidence="8">
    <location>
        <position position="373"/>
    </location>
</feature>
<dbReference type="EMBL" id="LT671821">
    <property type="protein sequence ID" value="SHO76509.1"/>
    <property type="molecule type" value="Genomic_DNA"/>
</dbReference>
<dbReference type="Pfam" id="PF12998">
    <property type="entry name" value="ING"/>
    <property type="match status" value="1"/>
</dbReference>
<keyword evidence="6 11" id="KW-0156">Chromatin regulator</keyword>
<dbReference type="CDD" id="cd15505">
    <property type="entry name" value="PHD_ING"/>
    <property type="match status" value="1"/>
</dbReference>
<dbReference type="Proteomes" id="UP000186303">
    <property type="component" value="Chromosome 1"/>
</dbReference>
<dbReference type="STRING" id="1230383.A0A1M8A276"/>
<feature type="compositionally biased region" description="Basic and acidic residues" evidence="12">
    <location>
        <begin position="277"/>
        <end position="286"/>
    </location>
</feature>
<evidence type="ECO:0000256" key="8">
    <source>
        <dbReference type="PIRSR" id="PIRSR628651-50"/>
    </source>
</evidence>
<evidence type="ECO:0000313" key="14">
    <source>
        <dbReference type="EMBL" id="SHO76509.1"/>
    </source>
</evidence>
<feature type="site" description="Histone H3K4me3 binding" evidence="8">
    <location>
        <position position="358"/>
    </location>
</feature>
<dbReference type="GO" id="GO:0005634">
    <property type="term" value="C:nucleus"/>
    <property type="evidence" value="ECO:0007669"/>
    <property type="project" value="UniProtKB-SubCell"/>
</dbReference>
<evidence type="ECO:0000256" key="5">
    <source>
        <dbReference type="ARBA" id="ARBA00022833"/>
    </source>
</evidence>
<evidence type="ECO:0000256" key="3">
    <source>
        <dbReference type="ARBA" id="ARBA00022723"/>
    </source>
</evidence>
<reference evidence="15" key="1">
    <citation type="journal article" date="2017" name="Nucleic Acids Res.">
        <title>Proteogenomics produces comprehensive and highly accurate protein-coding gene annotation in a complete genome assembly of Malassezia sympodialis.</title>
        <authorList>
            <person name="Zhu Y."/>
            <person name="Engstroem P.G."/>
            <person name="Tellgren-Roth C."/>
            <person name="Baudo C.D."/>
            <person name="Kennell J.C."/>
            <person name="Sun S."/>
            <person name="Billmyre R.B."/>
            <person name="Schroeder M.S."/>
            <person name="Andersson A."/>
            <person name="Holm T."/>
            <person name="Sigurgeirsson B."/>
            <person name="Wu G."/>
            <person name="Sankaranarayanan S.R."/>
            <person name="Siddharthan R."/>
            <person name="Sanyal K."/>
            <person name="Lundeberg J."/>
            <person name="Nystedt B."/>
            <person name="Boekhout T."/>
            <person name="Dawson T.L. Jr."/>
            <person name="Heitman J."/>
            <person name="Scheynius A."/>
            <person name="Lehtioe J."/>
        </authorList>
    </citation>
    <scope>NUCLEOTIDE SEQUENCE [LARGE SCALE GENOMIC DNA]</scope>
    <source>
        <strain evidence="15">ATCC 42132</strain>
    </source>
</reference>
<gene>
    <name evidence="14" type="ORF">MSYG_0847</name>
</gene>
<feature type="binding site" evidence="9">
    <location>
        <position position="386"/>
    </location>
    <ligand>
        <name>Zn(2+)</name>
        <dbReference type="ChEBI" id="CHEBI:29105"/>
        <label>1</label>
    </ligand>
</feature>
<evidence type="ECO:0000256" key="7">
    <source>
        <dbReference type="ARBA" id="ARBA00023242"/>
    </source>
</evidence>
<feature type="binding site" evidence="9">
    <location>
        <position position="372"/>
    </location>
    <ligand>
        <name>Zn(2+)</name>
        <dbReference type="ChEBI" id="CHEBI:29105"/>
        <label>2</label>
    </ligand>
</feature>
<comment type="similarity">
    <text evidence="2 11">Belongs to the ING family.</text>
</comment>
<comment type="subunit">
    <text evidence="11">Component of an histone acetyltransferase complex. Interacts with H3K4me3 and to a lesser extent with H3K4me2.</text>
</comment>
<proteinExistence type="inferred from homology"/>
<dbReference type="PANTHER" id="PTHR10333">
    <property type="entry name" value="INHIBITOR OF GROWTH PROTEIN"/>
    <property type="match status" value="1"/>
</dbReference>
<keyword evidence="5 9" id="KW-0862">Zinc</keyword>
<feature type="binding site" evidence="9">
    <location>
        <position position="377"/>
    </location>
    <ligand>
        <name>Zn(2+)</name>
        <dbReference type="ChEBI" id="CHEBI:29105"/>
        <label>2</label>
    </ligand>
</feature>
<dbReference type="GO" id="GO:0006355">
    <property type="term" value="P:regulation of DNA-templated transcription"/>
    <property type="evidence" value="ECO:0007669"/>
    <property type="project" value="TreeGrafter"/>
</dbReference>
<dbReference type="OrthoDB" id="2505961at2759"/>
<evidence type="ECO:0000256" key="4">
    <source>
        <dbReference type="ARBA" id="ARBA00022771"/>
    </source>
</evidence>
<feature type="binding site" evidence="9">
    <location>
        <position position="383"/>
    </location>
    <ligand>
        <name>Zn(2+)</name>
        <dbReference type="ChEBI" id="CHEBI:29105"/>
        <label>1</label>
    </ligand>
</feature>
<name>A0A1M8A276_MALS4</name>
<comment type="domain">
    <text evidence="11">The PHD-type zinc finger mediates the binding to H3K4me3.</text>
</comment>
<dbReference type="AlphaFoldDB" id="A0A1M8A276"/>
<comment type="subcellular location">
    <subcellularLocation>
        <location evidence="1 11">Nucleus</location>
    </subcellularLocation>
</comment>
<dbReference type="SUPFAM" id="SSF57903">
    <property type="entry name" value="FYVE/PHD zinc finger"/>
    <property type="match status" value="1"/>
</dbReference>
<feature type="binding site" evidence="9">
    <location>
        <position position="399"/>
    </location>
    <ligand>
        <name>Zn(2+)</name>
        <dbReference type="ChEBI" id="CHEBI:29105"/>
        <label>2</label>
    </ligand>
</feature>
<dbReference type="InterPro" id="IPR001965">
    <property type="entry name" value="Znf_PHD"/>
</dbReference>
<dbReference type="Gene3D" id="6.10.140.1740">
    <property type="match status" value="1"/>
</dbReference>
<feature type="domain" description="PHD-type" evidence="13">
    <location>
        <begin position="356"/>
        <end position="405"/>
    </location>
</feature>
<dbReference type="InterPro" id="IPR011011">
    <property type="entry name" value="Znf_FYVE_PHD"/>
</dbReference>
<feature type="site" description="Histone H3K4me3 binding" evidence="8">
    <location>
        <position position="369"/>
    </location>
</feature>
<evidence type="ECO:0000256" key="1">
    <source>
        <dbReference type="ARBA" id="ARBA00004123"/>
    </source>
</evidence>
<sequence length="443" mass="49156">MLPPDYPGLYDARVGMYPGLAASLASLHPFFPYSLMPEAPLSEDDISLFMLLVTYADALDALPLEATRSFSDLRELDAVLGAHLGSLTHRLYHLTSILENPNATPGERLLALKDVAEEARSYKMGGEDKIRVASNTTEMITSHTDYIDSLLRSLTSLPSLGPYIREYRPQYKRLSDLSSYPLHAEQTLSLPLASPGYNGNSMDVDPSASGRRSSKVRLSDYPEAPVSAARARERDSQDASRYSKKRKIPPGTTSSQRSRTDPSRNTSSGSNKRRHGYRDDSDHGASSDDQFDMPPENGRSTQRTAKSDSFGATWSGRRVNEDVNDTDNHDGSRSGGRVRVAKTSHTNRSRDDQDDQRYCFCNNVSYGDMIGCDDDDCEREWFHLGCVGLSKPPQGTWYCDACLERRTQQAKNKAKRGVRAGRGTPVPLPEPMGSTRRVSSTRR</sequence>
<evidence type="ECO:0000256" key="11">
    <source>
        <dbReference type="RuleBase" id="RU361213"/>
    </source>
</evidence>
<evidence type="ECO:0000256" key="9">
    <source>
        <dbReference type="PIRSR" id="PIRSR628651-51"/>
    </source>
</evidence>
<keyword evidence="14" id="KW-0808">Transferase</keyword>
<organism evidence="14 15">
    <name type="scientific">Malassezia sympodialis (strain ATCC 42132)</name>
    <name type="common">Atopic eczema-associated yeast</name>
    <dbReference type="NCBI Taxonomy" id="1230383"/>
    <lineage>
        <taxon>Eukaryota</taxon>
        <taxon>Fungi</taxon>
        <taxon>Dikarya</taxon>
        <taxon>Basidiomycota</taxon>
        <taxon>Ustilaginomycotina</taxon>
        <taxon>Malasseziomycetes</taxon>
        <taxon>Malasseziales</taxon>
        <taxon>Malasseziaceae</taxon>
        <taxon>Malassezia</taxon>
    </lineage>
</organism>
<dbReference type="PROSITE" id="PS01359">
    <property type="entry name" value="ZF_PHD_1"/>
    <property type="match status" value="1"/>
</dbReference>
<feature type="compositionally biased region" description="Basic and acidic residues" evidence="12">
    <location>
        <begin position="318"/>
        <end position="332"/>
    </location>
</feature>
<feature type="compositionally biased region" description="Polar residues" evidence="12">
    <location>
        <begin position="251"/>
        <end position="270"/>
    </location>
</feature>
<feature type="binding site" evidence="9">
    <location>
        <position position="359"/>
    </location>
    <ligand>
        <name>Zn(2+)</name>
        <dbReference type="ChEBI" id="CHEBI:29105"/>
        <label>1</label>
    </ligand>
</feature>
<feature type="region of interest" description="Disordered" evidence="12">
    <location>
        <begin position="412"/>
        <end position="443"/>
    </location>
</feature>
<feature type="region of interest" description="Disordered" evidence="12">
    <location>
        <begin position="191"/>
        <end position="354"/>
    </location>
</feature>
<dbReference type="GO" id="GO:0000785">
    <property type="term" value="C:chromatin"/>
    <property type="evidence" value="ECO:0007669"/>
    <property type="project" value="UniProtKB-ARBA"/>
</dbReference>
<dbReference type="InterPro" id="IPR024610">
    <property type="entry name" value="ING_N_histone-binding"/>
</dbReference>
<dbReference type="CDD" id="cd16859">
    <property type="entry name" value="ING_ING4_5"/>
    <property type="match status" value="1"/>
</dbReference>
<evidence type="ECO:0000256" key="10">
    <source>
        <dbReference type="PROSITE-ProRule" id="PRU00146"/>
    </source>
</evidence>
<dbReference type="PROSITE" id="PS50016">
    <property type="entry name" value="ZF_PHD_2"/>
    <property type="match status" value="1"/>
</dbReference>
<evidence type="ECO:0000256" key="12">
    <source>
        <dbReference type="SAM" id="MobiDB-lite"/>
    </source>
</evidence>
<evidence type="ECO:0000259" key="13">
    <source>
        <dbReference type="PROSITE" id="PS50016"/>
    </source>
</evidence>
<dbReference type="InterPro" id="IPR028651">
    <property type="entry name" value="ING_fam"/>
</dbReference>